<dbReference type="AlphaFoldDB" id="A0A9Q1BJW6"/>
<reference evidence="5" key="1">
    <citation type="submission" date="2021-10" db="EMBL/GenBank/DDBJ databases">
        <title>Tropical sea cucumber genome reveals ecological adaptation and Cuvierian tubules defense mechanism.</title>
        <authorList>
            <person name="Chen T."/>
        </authorList>
    </citation>
    <scope>NUCLEOTIDE SEQUENCE</scope>
    <source>
        <strain evidence="5">Nanhai2018</strain>
        <tissue evidence="5">Muscle</tissue>
    </source>
</reference>
<dbReference type="PANTHER" id="PTHR44085">
    <property type="entry name" value="SEPIAPTERIN REDUCTASE"/>
    <property type="match status" value="1"/>
</dbReference>
<dbReference type="Pfam" id="PF00106">
    <property type="entry name" value="adh_short"/>
    <property type="match status" value="1"/>
</dbReference>
<dbReference type="Proteomes" id="UP001152320">
    <property type="component" value="Chromosome 15"/>
</dbReference>
<dbReference type="PANTHER" id="PTHR44085:SF2">
    <property type="entry name" value="SEPIAPTERIN REDUCTASE"/>
    <property type="match status" value="1"/>
</dbReference>
<gene>
    <name evidence="5" type="ORF">HOLleu_30058</name>
</gene>
<organism evidence="5 6">
    <name type="scientific">Holothuria leucospilota</name>
    <name type="common">Black long sea cucumber</name>
    <name type="synonym">Mertensiothuria leucospilota</name>
    <dbReference type="NCBI Taxonomy" id="206669"/>
    <lineage>
        <taxon>Eukaryota</taxon>
        <taxon>Metazoa</taxon>
        <taxon>Echinodermata</taxon>
        <taxon>Eleutherozoa</taxon>
        <taxon>Echinozoa</taxon>
        <taxon>Holothuroidea</taxon>
        <taxon>Aspidochirotacea</taxon>
        <taxon>Aspidochirotida</taxon>
        <taxon>Holothuriidae</taxon>
        <taxon>Holothuria</taxon>
    </lineage>
</organism>
<comment type="caution">
    <text evidence="5">The sequence shown here is derived from an EMBL/GenBank/DDBJ whole genome shotgun (WGS) entry which is preliminary data.</text>
</comment>
<evidence type="ECO:0000256" key="4">
    <source>
        <dbReference type="ARBA" id="ARBA00023002"/>
    </source>
</evidence>
<keyword evidence="3" id="KW-0521">NADP</keyword>
<keyword evidence="2" id="KW-0963">Cytoplasm</keyword>
<evidence type="ECO:0000256" key="2">
    <source>
        <dbReference type="ARBA" id="ARBA00022490"/>
    </source>
</evidence>
<evidence type="ECO:0000256" key="1">
    <source>
        <dbReference type="ARBA" id="ARBA00004496"/>
    </source>
</evidence>
<dbReference type="GO" id="GO:0006729">
    <property type="term" value="P:tetrahydrobiopterin biosynthetic process"/>
    <property type="evidence" value="ECO:0007669"/>
    <property type="project" value="TreeGrafter"/>
</dbReference>
<name>A0A9Q1BJW6_HOLLE</name>
<keyword evidence="4" id="KW-0560">Oxidoreductase</keyword>
<dbReference type="PRINTS" id="PR00081">
    <property type="entry name" value="GDHRDH"/>
</dbReference>
<accession>A0A9Q1BJW6</accession>
<dbReference type="OrthoDB" id="153074at2759"/>
<evidence type="ECO:0000313" key="5">
    <source>
        <dbReference type="EMBL" id="KAJ8027954.1"/>
    </source>
</evidence>
<dbReference type="InterPro" id="IPR036291">
    <property type="entry name" value="NAD(P)-bd_dom_sf"/>
</dbReference>
<dbReference type="InterPro" id="IPR051721">
    <property type="entry name" value="Biopterin_syn/organic_redct"/>
</dbReference>
<sequence length="287" mass="31938">MSILKVPTFAIITGASRGIGRGIAIQLARKIHPDSLIILTARSLQGLKETADIIKRDVDEKLDARCVVADMSDEKSITKVNKALFENIGPVSRFDHAILVHNAGTSGDIGKYARELSDIHEIQKHYLINLTAPIALTSAFLKAFEKASARLRRTIVQLTSLSATFPQKTLHLYGMSKAARDLFFRVMALEEPEVKILTYDPGLVDTDLYSSLQHSKDSDLSELAQYLPERSYFLSPEQPADALMKTLEEDKYESGATVRCYEVLNIDVLGNKEIFCPRSRLCLLSPL</sequence>
<protein>
    <submittedName>
        <fullName evidence="5">Sepiapterin reductase</fullName>
    </submittedName>
</protein>
<dbReference type="Gene3D" id="3.40.50.720">
    <property type="entry name" value="NAD(P)-binding Rossmann-like Domain"/>
    <property type="match status" value="1"/>
</dbReference>
<dbReference type="GO" id="GO:0004757">
    <property type="term" value="F:sepiapterin reductase (NADP+) activity"/>
    <property type="evidence" value="ECO:0007669"/>
    <property type="project" value="TreeGrafter"/>
</dbReference>
<keyword evidence="6" id="KW-1185">Reference proteome</keyword>
<proteinExistence type="predicted"/>
<dbReference type="GO" id="GO:0005737">
    <property type="term" value="C:cytoplasm"/>
    <property type="evidence" value="ECO:0007669"/>
    <property type="project" value="UniProtKB-SubCell"/>
</dbReference>
<evidence type="ECO:0000313" key="6">
    <source>
        <dbReference type="Proteomes" id="UP001152320"/>
    </source>
</evidence>
<comment type="subcellular location">
    <subcellularLocation>
        <location evidence="1">Cytoplasm</location>
    </subcellularLocation>
</comment>
<dbReference type="SUPFAM" id="SSF51735">
    <property type="entry name" value="NAD(P)-binding Rossmann-fold domains"/>
    <property type="match status" value="1"/>
</dbReference>
<evidence type="ECO:0000256" key="3">
    <source>
        <dbReference type="ARBA" id="ARBA00022857"/>
    </source>
</evidence>
<dbReference type="InterPro" id="IPR002347">
    <property type="entry name" value="SDR_fam"/>
</dbReference>
<dbReference type="EMBL" id="JAIZAY010000015">
    <property type="protein sequence ID" value="KAJ8027954.1"/>
    <property type="molecule type" value="Genomic_DNA"/>
</dbReference>